<name>A0A832LUS6_9BACT</name>
<organism evidence="2">
    <name type="scientific">Caldimicrobium thiodismutans</name>
    <dbReference type="NCBI Taxonomy" id="1653476"/>
    <lineage>
        <taxon>Bacteria</taxon>
        <taxon>Pseudomonadati</taxon>
        <taxon>Thermodesulfobacteriota</taxon>
        <taxon>Thermodesulfobacteria</taxon>
        <taxon>Thermodesulfobacteriales</taxon>
        <taxon>Thermodesulfobacteriaceae</taxon>
        <taxon>Caldimicrobium</taxon>
    </lineage>
</organism>
<dbReference type="Pfam" id="PF00535">
    <property type="entry name" value="Glycos_transf_2"/>
    <property type="match status" value="1"/>
</dbReference>
<accession>A0A832LUS6</accession>
<dbReference type="CDD" id="cd04196">
    <property type="entry name" value="GT_2_like_d"/>
    <property type="match status" value="1"/>
</dbReference>
<reference evidence="2" key="1">
    <citation type="journal article" date="2020" name="mSystems">
        <title>Genome- and Community-Level Interaction Insights into Carbon Utilization and Element Cycling Functions of Hydrothermarchaeota in Hydrothermal Sediment.</title>
        <authorList>
            <person name="Zhou Z."/>
            <person name="Liu Y."/>
            <person name="Xu W."/>
            <person name="Pan J."/>
            <person name="Luo Z.H."/>
            <person name="Li M."/>
        </authorList>
    </citation>
    <scope>NUCLEOTIDE SEQUENCE [LARGE SCALE GENOMIC DNA]</scope>
    <source>
        <strain evidence="2">SpSt-605</strain>
    </source>
</reference>
<gene>
    <name evidence="2" type="ORF">ENT73_04325</name>
</gene>
<dbReference type="InterPro" id="IPR050834">
    <property type="entry name" value="Glycosyltransf_2"/>
</dbReference>
<sequence length="327" mass="38093">MEVKILLSTYNGERFLKEFLESLSNQTYKDWALVVRDDGSRDSTLKIVEEFASSYFYRGKVSLLRDDGGTLGPCRSFLTLLQRAKGDYFFFADQDDVWLPNKIEKLLSRMIELEERYGRKTPMILHSDAVVVDQNLREIATSLWLYERLDPNRKTLNYILVQNNITGCCMVVNRALKTLLKEIPHRAVMHDWWLGLVASALGLIEYYPERLVLYRQHSGQNTGAKGYRVSVLLRRAFDWKGLIHSLERSLWQAREFLRIYGPYLSNEQHKLLHTFINLPKESFYSKLALVSKYRFYKSGLLKNLGFMVVLLLLREVADGSECLHCSV</sequence>
<dbReference type="Gene3D" id="3.90.550.10">
    <property type="entry name" value="Spore Coat Polysaccharide Biosynthesis Protein SpsA, Chain A"/>
    <property type="match status" value="1"/>
</dbReference>
<dbReference type="EMBL" id="DSZU01000073">
    <property type="protein sequence ID" value="HGV55297.1"/>
    <property type="molecule type" value="Genomic_DNA"/>
</dbReference>
<dbReference type="SUPFAM" id="SSF53448">
    <property type="entry name" value="Nucleotide-diphospho-sugar transferases"/>
    <property type="match status" value="1"/>
</dbReference>
<dbReference type="InterPro" id="IPR001173">
    <property type="entry name" value="Glyco_trans_2-like"/>
</dbReference>
<dbReference type="AlphaFoldDB" id="A0A832LUS6"/>
<comment type="caution">
    <text evidence="2">The sequence shown here is derived from an EMBL/GenBank/DDBJ whole genome shotgun (WGS) entry which is preliminary data.</text>
</comment>
<dbReference type="GO" id="GO:0016740">
    <property type="term" value="F:transferase activity"/>
    <property type="evidence" value="ECO:0007669"/>
    <property type="project" value="UniProtKB-KW"/>
</dbReference>
<dbReference type="InterPro" id="IPR029044">
    <property type="entry name" value="Nucleotide-diphossugar_trans"/>
</dbReference>
<protein>
    <submittedName>
        <fullName evidence="2">Glycosyltransferase family 2 protein</fullName>
    </submittedName>
</protein>
<feature type="domain" description="Glycosyltransferase 2-like" evidence="1">
    <location>
        <begin position="5"/>
        <end position="114"/>
    </location>
</feature>
<dbReference type="PANTHER" id="PTHR43685:SF2">
    <property type="entry name" value="GLYCOSYLTRANSFERASE 2-LIKE DOMAIN-CONTAINING PROTEIN"/>
    <property type="match status" value="1"/>
</dbReference>
<proteinExistence type="predicted"/>
<keyword evidence="2" id="KW-0808">Transferase</keyword>
<evidence type="ECO:0000313" key="2">
    <source>
        <dbReference type="EMBL" id="HGV55297.1"/>
    </source>
</evidence>
<evidence type="ECO:0000259" key="1">
    <source>
        <dbReference type="Pfam" id="PF00535"/>
    </source>
</evidence>
<dbReference type="PANTHER" id="PTHR43685">
    <property type="entry name" value="GLYCOSYLTRANSFERASE"/>
    <property type="match status" value="1"/>
</dbReference>